<protein>
    <submittedName>
        <fullName evidence="7">RNA exonuclease</fullName>
    </submittedName>
</protein>
<evidence type="ECO:0000259" key="6">
    <source>
        <dbReference type="SMART" id="SM00479"/>
    </source>
</evidence>
<evidence type="ECO:0000256" key="5">
    <source>
        <dbReference type="SAM" id="MobiDB-lite"/>
    </source>
</evidence>
<dbReference type="InterPro" id="IPR013520">
    <property type="entry name" value="Ribonucl_H"/>
</dbReference>
<accession>A0AAV7YN53</accession>
<dbReference type="InterPro" id="IPR047021">
    <property type="entry name" value="REXO1/3/4-like"/>
</dbReference>
<dbReference type="PANTHER" id="PTHR12801:SF45">
    <property type="entry name" value="RNA EXONUCLEASE 4"/>
    <property type="match status" value="1"/>
</dbReference>
<organism evidence="7 8">
    <name type="scientific">Anaeramoeba flamelloides</name>
    <dbReference type="NCBI Taxonomy" id="1746091"/>
    <lineage>
        <taxon>Eukaryota</taxon>
        <taxon>Metamonada</taxon>
        <taxon>Anaeramoebidae</taxon>
        <taxon>Anaeramoeba</taxon>
    </lineage>
</organism>
<keyword evidence="7" id="KW-0269">Exonuclease</keyword>
<evidence type="ECO:0000313" key="8">
    <source>
        <dbReference type="Proteomes" id="UP001146793"/>
    </source>
</evidence>
<dbReference type="Proteomes" id="UP001146793">
    <property type="component" value="Unassembled WGS sequence"/>
</dbReference>
<dbReference type="GO" id="GO:0003676">
    <property type="term" value="F:nucleic acid binding"/>
    <property type="evidence" value="ECO:0007669"/>
    <property type="project" value="InterPro"/>
</dbReference>
<name>A0AAV7YN53_9EUKA</name>
<evidence type="ECO:0000256" key="2">
    <source>
        <dbReference type="ARBA" id="ARBA00022722"/>
    </source>
</evidence>
<feature type="compositionally biased region" description="Basic residues" evidence="5">
    <location>
        <begin position="302"/>
        <end position="335"/>
    </location>
</feature>
<keyword evidence="2" id="KW-0540">Nuclease</keyword>
<feature type="compositionally biased region" description="Polar residues" evidence="5">
    <location>
        <begin position="1"/>
        <end position="24"/>
    </location>
</feature>
<comment type="function">
    <text evidence="4">Exoribonuclease involved in ribosome biosynthesis. Involved in the processing of ITS1, the internal transcribed spacer localized between the 18S and 5.8S rRNAs.</text>
</comment>
<sequence length="350" mass="42043">MAQFSSNWLKLKQNKTLLQPTPQVQKKKDQETKNKEEEKEIKNNGEEKEKETKQEQQKEKENKNEKENSTEGENQEEDKKPIKIGKYLSFACDTCISKAQKEEEIIARVSIINYEGKVVYDTYVKPAEYITNYRTSITGITKKLLKHAPPLSEVQEKVSNVINNRTLVGHILKPKLKLLYLNHPHKLTRDISRYQLFLSSRKKKRPLKILAREFLNEEIQQKHHSSVEDARISMKLFRLIKDDWEKEIKEKHLQKIRKFKKKQQQQNKTSNKKKRHVSEFIDQTNKNVPDESEMTEKERIKHEKMKKYYVNKYNQRKRKKKEKKKRSKQNKKFRKNSFQSKRSADLREFK</sequence>
<dbReference type="InterPro" id="IPR012337">
    <property type="entry name" value="RNaseH-like_sf"/>
</dbReference>
<gene>
    <name evidence="7" type="ORF">M0812_24716</name>
</gene>
<evidence type="ECO:0000256" key="3">
    <source>
        <dbReference type="ARBA" id="ARBA00022801"/>
    </source>
</evidence>
<dbReference type="Pfam" id="PF00929">
    <property type="entry name" value="RNase_T"/>
    <property type="match status" value="1"/>
</dbReference>
<feature type="domain" description="Exonuclease" evidence="6">
    <location>
        <begin position="86"/>
        <end position="246"/>
    </location>
</feature>
<keyword evidence="1" id="KW-0698">rRNA processing</keyword>
<dbReference type="EMBL" id="JANTQA010000057">
    <property type="protein sequence ID" value="KAJ3429370.1"/>
    <property type="molecule type" value="Genomic_DNA"/>
</dbReference>
<evidence type="ECO:0000256" key="4">
    <source>
        <dbReference type="ARBA" id="ARBA00025599"/>
    </source>
</evidence>
<dbReference type="InterPro" id="IPR036397">
    <property type="entry name" value="RNaseH_sf"/>
</dbReference>
<comment type="caution">
    <text evidence="7">The sequence shown here is derived from an EMBL/GenBank/DDBJ whole genome shotgun (WGS) entry which is preliminary data.</text>
</comment>
<dbReference type="Gene3D" id="3.30.420.10">
    <property type="entry name" value="Ribonuclease H-like superfamily/Ribonuclease H"/>
    <property type="match status" value="1"/>
</dbReference>
<evidence type="ECO:0000256" key="1">
    <source>
        <dbReference type="ARBA" id="ARBA00022552"/>
    </source>
</evidence>
<reference evidence="7" key="1">
    <citation type="submission" date="2022-08" db="EMBL/GenBank/DDBJ databases">
        <title>Novel sulphate-reducing endosymbionts in the free-living metamonad Anaeramoeba.</title>
        <authorList>
            <person name="Jerlstrom-Hultqvist J."/>
            <person name="Cepicka I."/>
            <person name="Gallot-Lavallee L."/>
            <person name="Salas-Leiva D."/>
            <person name="Curtis B.A."/>
            <person name="Zahonova K."/>
            <person name="Pipaliya S."/>
            <person name="Dacks J."/>
            <person name="Roger A.J."/>
        </authorList>
    </citation>
    <scope>NUCLEOTIDE SEQUENCE</scope>
    <source>
        <strain evidence="7">Busselton2</strain>
    </source>
</reference>
<feature type="region of interest" description="Disordered" evidence="5">
    <location>
        <begin position="257"/>
        <end position="350"/>
    </location>
</feature>
<dbReference type="SMART" id="SM00479">
    <property type="entry name" value="EXOIII"/>
    <property type="match status" value="1"/>
</dbReference>
<keyword evidence="3" id="KW-0378">Hydrolase</keyword>
<dbReference type="SUPFAM" id="SSF53098">
    <property type="entry name" value="Ribonuclease H-like"/>
    <property type="match status" value="1"/>
</dbReference>
<feature type="region of interest" description="Disordered" evidence="5">
    <location>
        <begin position="1"/>
        <end position="78"/>
    </location>
</feature>
<dbReference type="GO" id="GO:0004527">
    <property type="term" value="F:exonuclease activity"/>
    <property type="evidence" value="ECO:0007669"/>
    <property type="project" value="UniProtKB-KW"/>
</dbReference>
<dbReference type="PANTHER" id="PTHR12801">
    <property type="entry name" value="RNA EXONUCLEASE REXO1 / RECO3 FAMILY MEMBER-RELATED"/>
    <property type="match status" value="1"/>
</dbReference>
<dbReference type="GO" id="GO:0006364">
    <property type="term" value="P:rRNA processing"/>
    <property type="evidence" value="ECO:0007669"/>
    <property type="project" value="UniProtKB-KW"/>
</dbReference>
<feature type="compositionally biased region" description="Basic and acidic residues" evidence="5">
    <location>
        <begin position="26"/>
        <end position="69"/>
    </location>
</feature>
<evidence type="ECO:0000313" key="7">
    <source>
        <dbReference type="EMBL" id="KAJ3429370.1"/>
    </source>
</evidence>
<proteinExistence type="predicted"/>
<dbReference type="AlphaFoldDB" id="A0AAV7YN53"/>
<dbReference type="GO" id="GO:0005634">
    <property type="term" value="C:nucleus"/>
    <property type="evidence" value="ECO:0007669"/>
    <property type="project" value="TreeGrafter"/>
</dbReference>